<keyword evidence="7" id="KW-0695">RNA-directed DNA polymerase</keyword>
<dbReference type="Gene3D" id="3.30.420.10">
    <property type="entry name" value="Ribonuclease H-like superfamily/Ribonuclease H"/>
    <property type="match status" value="1"/>
</dbReference>
<dbReference type="GO" id="GO:0003964">
    <property type="term" value="F:RNA-directed DNA polymerase activity"/>
    <property type="evidence" value="ECO:0007669"/>
    <property type="project" value="UniProtKB-KW"/>
</dbReference>
<name>A0A7K9ABL4_9PASS</name>
<evidence type="ECO:0000256" key="8">
    <source>
        <dbReference type="PROSITE-ProRule" id="PRU00450"/>
    </source>
</evidence>
<evidence type="ECO:0000256" key="5">
    <source>
        <dbReference type="ARBA" id="ARBA00022759"/>
    </source>
</evidence>
<evidence type="ECO:0000313" key="12">
    <source>
        <dbReference type="Proteomes" id="UP000591535"/>
    </source>
</evidence>
<dbReference type="SUPFAM" id="SSF46919">
    <property type="entry name" value="N-terminal Zn binding domain of HIV integrase"/>
    <property type="match status" value="1"/>
</dbReference>
<gene>
    <name evidence="11" type="primary">Ervk19</name>
    <name evidence="11" type="ORF">GRAVAR_R15464</name>
</gene>
<keyword evidence="8" id="KW-0863">Zinc-finger</keyword>
<evidence type="ECO:0000256" key="2">
    <source>
        <dbReference type="ARBA" id="ARBA00022695"/>
    </source>
</evidence>
<feature type="domain" description="RNase H type-1" evidence="10">
    <location>
        <begin position="66"/>
        <end position="202"/>
    </location>
</feature>
<comment type="caution">
    <text evidence="11">The sequence shown here is derived from an EMBL/GenBank/DDBJ whole genome shotgun (WGS) entry which is preliminary data.</text>
</comment>
<evidence type="ECO:0000256" key="7">
    <source>
        <dbReference type="ARBA" id="ARBA00022918"/>
    </source>
</evidence>
<evidence type="ECO:0000259" key="9">
    <source>
        <dbReference type="PROSITE" id="PS50876"/>
    </source>
</evidence>
<protein>
    <submittedName>
        <fullName evidence="11">POK19 protein</fullName>
    </submittedName>
</protein>
<dbReference type="InterPro" id="IPR003308">
    <property type="entry name" value="Integrase_Zn-bd_dom_N"/>
</dbReference>
<evidence type="ECO:0000256" key="4">
    <source>
        <dbReference type="ARBA" id="ARBA00022723"/>
    </source>
</evidence>
<dbReference type="PROSITE" id="PS50876">
    <property type="entry name" value="ZF_INTEGRASE"/>
    <property type="match status" value="1"/>
</dbReference>
<keyword evidence="8" id="KW-0862">Zinc</keyword>
<keyword evidence="3" id="KW-0540">Nuclease</keyword>
<evidence type="ECO:0000256" key="3">
    <source>
        <dbReference type="ARBA" id="ARBA00022722"/>
    </source>
</evidence>
<keyword evidence="1" id="KW-0808">Transferase</keyword>
<dbReference type="GO" id="GO:0004523">
    <property type="term" value="F:RNA-DNA hybrid ribonuclease activity"/>
    <property type="evidence" value="ECO:0007669"/>
    <property type="project" value="InterPro"/>
</dbReference>
<dbReference type="AlphaFoldDB" id="A0A7K9ABL4"/>
<evidence type="ECO:0000256" key="1">
    <source>
        <dbReference type="ARBA" id="ARBA00022679"/>
    </source>
</evidence>
<dbReference type="InterPro" id="IPR002156">
    <property type="entry name" value="RNaseH_domain"/>
</dbReference>
<evidence type="ECO:0000313" key="11">
    <source>
        <dbReference type="EMBL" id="NXG25416.1"/>
    </source>
</evidence>
<feature type="non-terminal residue" evidence="11">
    <location>
        <position position="244"/>
    </location>
</feature>
<keyword evidence="12" id="KW-1185">Reference proteome</keyword>
<reference evidence="11 12" key="1">
    <citation type="submission" date="2019-09" db="EMBL/GenBank/DDBJ databases">
        <title>Bird 10,000 Genomes (B10K) Project - Family phase.</title>
        <authorList>
            <person name="Zhang G."/>
        </authorList>
    </citation>
    <scope>NUCLEOTIDE SEQUENCE [LARGE SCALE GENOMIC DNA]</scope>
    <source>
        <strain evidence="11">B10K-DU-001-02</strain>
        <tissue evidence="11">Muscle</tissue>
    </source>
</reference>
<keyword evidence="5" id="KW-0255">Endonuclease</keyword>
<dbReference type="SUPFAM" id="SSF53098">
    <property type="entry name" value="Ribonuclease H-like"/>
    <property type="match status" value="1"/>
</dbReference>
<evidence type="ECO:0000256" key="6">
    <source>
        <dbReference type="ARBA" id="ARBA00022801"/>
    </source>
</evidence>
<dbReference type="Pfam" id="PF00075">
    <property type="entry name" value="RNase_H"/>
    <property type="match status" value="1"/>
</dbReference>
<dbReference type="Pfam" id="PF02022">
    <property type="entry name" value="Integrase_Zn"/>
    <property type="match status" value="1"/>
</dbReference>
<feature type="non-terminal residue" evidence="11">
    <location>
        <position position="1"/>
    </location>
</feature>
<dbReference type="EMBL" id="VWZG01012590">
    <property type="protein sequence ID" value="NXG25416.1"/>
    <property type="molecule type" value="Genomic_DNA"/>
</dbReference>
<keyword evidence="6" id="KW-0378">Hydrolase</keyword>
<evidence type="ECO:0000259" key="10">
    <source>
        <dbReference type="PROSITE" id="PS50879"/>
    </source>
</evidence>
<dbReference type="InterPro" id="IPR017856">
    <property type="entry name" value="Integrase-like_N"/>
</dbReference>
<sequence>TGRDAQNIILLIRQDYLEWCLANSTDLQLALLDFAGEVLFHMPSHKFLQLHLELQLIEKPLLSPVPFKGLTVFTDGSGRTGKAVVTWKERGQWRKLVGQENGSPQLVELRAAAMAFQHFSPVALNWVTDSAYVAGVLQCLDHAALREVNNHQLFYLLKLLWYKSQNRAEPYYVLHVRSHTGLPGFMYEGNAQADALAASAWAAPVPDKWQQALSSHAFFHQGMRALQRQFDLTSSEAKDIIASC</sequence>
<dbReference type="Proteomes" id="UP000591535">
    <property type="component" value="Unassembled WGS sequence"/>
</dbReference>
<dbReference type="Gene3D" id="1.10.10.200">
    <property type="match status" value="1"/>
</dbReference>
<accession>A0A7K9ABL4</accession>
<feature type="domain" description="Integrase-type" evidence="9">
    <location>
        <begin position="207"/>
        <end position="244"/>
    </location>
</feature>
<dbReference type="InterPro" id="IPR012337">
    <property type="entry name" value="RNaseH-like_sf"/>
</dbReference>
<keyword evidence="4" id="KW-0479">Metal-binding</keyword>
<organism evidence="11 12">
    <name type="scientific">Grallaria varia</name>
    <name type="common">variegated antpitta</name>
    <dbReference type="NCBI Taxonomy" id="117165"/>
    <lineage>
        <taxon>Eukaryota</taxon>
        <taxon>Metazoa</taxon>
        <taxon>Chordata</taxon>
        <taxon>Craniata</taxon>
        <taxon>Vertebrata</taxon>
        <taxon>Euteleostomi</taxon>
        <taxon>Archelosauria</taxon>
        <taxon>Archosauria</taxon>
        <taxon>Dinosauria</taxon>
        <taxon>Saurischia</taxon>
        <taxon>Theropoda</taxon>
        <taxon>Coelurosauria</taxon>
        <taxon>Aves</taxon>
        <taxon>Neognathae</taxon>
        <taxon>Neoaves</taxon>
        <taxon>Telluraves</taxon>
        <taxon>Australaves</taxon>
        <taxon>Passeriformes</taxon>
        <taxon>Formicariidae</taxon>
        <taxon>Grallaria</taxon>
    </lineage>
</organism>
<dbReference type="PANTHER" id="PTHR41694">
    <property type="entry name" value="ENDOGENOUS RETROVIRUS GROUP K MEMBER POL PROTEIN"/>
    <property type="match status" value="1"/>
</dbReference>
<dbReference type="PROSITE" id="PS50879">
    <property type="entry name" value="RNASE_H_1"/>
    <property type="match status" value="1"/>
</dbReference>
<proteinExistence type="predicted"/>
<dbReference type="PANTHER" id="PTHR41694:SF3">
    <property type="entry name" value="RNA-DIRECTED DNA POLYMERASE-RELATED"/>
    <property type="match status" value="1"/>
</dbReference>
<dbReference type="InterPro" id="IPR036397">
    <property type="entry name" value="RNaseH_sf"/>
</dbReference>
<dbReference type="GO" id="GO:0008270">
    <property type="term" value="F:zinc ion binding"/>
    <property type="evidence" value="ECO:0007669"/>
    <property type="project" value="UniProtKB-KW"/>
</dbReference>
<keyword evidence="2" id="KW-0548">Nucleotidyltransferase</keyword>
<dbReference type="GO" id="GO:0035613">
    <property type="term" value="F:RNA stem-loop binding"/>
    <property type="evidence" value="ECO:0007669"/>
    <property type="project" value="TreeGrafter"/>
</dbReference>